<keyword evidence="4" id="KW-1185">Reference proteome</keyword>
<dbReference type="EMBL" id="CP144692">
    <property type="protein sequence ID" value="WVY96719.1"/>
    <property type="molecule type" value="Genomic_DNA"/>
</dbReference>
<dbReference type="InterPro" id="IPR029472">
    <property type="entry name" value="Copia-like_N"/>
</dbReference>
<evidence type="ECO:0000313" key="4">
    <source>
        <dbReference type="Proteomes" id="UP001374535"/>
    </source>
</evidence>
<gene>
    <name evidence="3" type="ORF">V8G54_028870</name>
</gene>
<accession>A0AAQ3MU53</accession>
<reference evidence="3 4" key="1">
    <citation type="journal article" date="2023" name="Life. Sci Alliance">
        <title>Evolutionary insights into 3D genome organization and epigenetic landscape of Vigna mungo.</title>
        <authorList>
            <person name="Junaid A."/>
            <person name="Singh B."/>
            <person name="Bhatia S."/>
        </authorList>
    </citation>
    <scope>NUCLEOTIDE SEQUENCE [LARGE SCALE GENOMIC DNA]</scope>
    <source>
        <strain evidence="3">Urdbean</strain>
    </source>
</reference>
<feature type="domain" description="Retrotransposon Copia-like N-terminal" evidence="2">
    <location>
        <begin position="14"/>
        <end position="60"/>
    </location>
</feature>
<feature type="compositionally biased region" description="Polar residues" evidence="1">
    <location>
        <begin position="221"/>
        <end position="234"/>
    </location>
</feature>
<protein>
    <recommendedName>
        <fullName evidence="2">Retrotransposon Copia-like N-terminal domain-containing protein</fullName>
    </recommendedName>
</protein>
<sequence length="245" mass="27859">MAEESFLHNYLYFHPGENQAVTLVSSVLDDTNYYSWSCSTLTTFSAKNKIEFVLGNVRPPDKDKLEHVAWNRRNNMVVSWIVHFVSMFMKQSIMDKQRLGNLERPKEQIFSRKPLSPDSYEAKEARRSLITKVFSLVAQQERQLSSGNLIATVKTQDTVIATACTASASSTVCDYCGKYGHNEVVCYRKNDFPNQDKGFKGTSTGHKLYNKHAHIHHTSGQEENVNVKDNNTDGANDIRLTPQQF</sequence>
<dbReference type="Pfam" id="PF14244">
    <property type="entry name" value="Retrotran_gag_3"/>
    <property type="match status" value="1"/>
</dbReference>
<name>A0AAQ3MU53_VIGMU</name>
<feature type="region of interest" description="Disordered" evidence="1">
    <location>
        <begin position="216"/>
        <end position="245"/>
    </location>
</feature>
<evidence type="ECO:0000313" key="3">
    <source>
        <dbReference type="EMBL" id="WVY96719.1"/>
    </source>
</evidence>
<dbReference type="PANTHER" id="PTHR37610:SF55">
    <property type="entry name" value="RETROTRANSPOSON COPIA-LIKE N-TERMINAL DOMAIN-CONTAINING PROTEIN"/>
    <property type="match status" value="1"/>
</dbReference>
<dbReference type="PANTHER" id="PTHR37610">
    <property type="entry name" value="CCHC-TYPE DOMAIN-CONTAINING PROTEIN"/>
    <property type="match status" value="1"/>
</dbReference>
<dbReference type="AlphaFoldDB" id="A0AAQ3MU53"/>
<evidence type="ECO:0000256" key="1">
    <source>
        <dbReference type="SAM" id="MobiDB-lite"/>
    </source>
</evidence>
<proteinExistence type="predicted"/>
<organism evidence="3 4">
    <name type="scientific">Vigna mungo</name>
    <name type="common">Black gram</name>
    <name type="synonym">Phaseolus mungo</name>
    <dbReference type="NCBI Taxonomy" id="3915"/>
    <lineage>
        <taxon>Eukaryota</taxon>
        <taxon>Viridiplantae</taxon>
        <taxon>Streptophyta</taxon>
        <taxon>Embryophyta</taxon>
        <taxon>Tracheophyta</taxon>
        <taxon>Spermatophyta</taxon>
        <taxon>Magnoliopsida</taxon>
        <taxon>eudicotyledons</taxon>
        <taxon>Gunneridae</taxon>
        <taxon>Pentapetalae</taxon>
        <taxon>rosids</taxon>
        <taxon>fabids</taxon>
        <taxon>Fabales</taxon>
        <taxon>Fabaceae</taxon>
        <taxon>Papilionoideae</taxon>
        <taxon>50 kb inversion clade</taxon>
        <taxon>NPAAA clade</taxon>
        <taxon>indigoferoid/millettioid clade</taxon>
        <taxon>Phaseoleae</taxon>
        <taxon>Vigna</taxon>
    </lineage>
</organism>
<dbReference type="Proteomes" id="UP001374535">
    <property type="component" value="Chromosome 9"/>
</dbReference>
<evidence type="ECO:0000259" key="2">
    <source>
        <dbReference type="Pfam" id="PF14244"/>
    </source>
</evidence>